<accession>A0AAV6UJ04</accession>
<feature type="compositionally biased region" description="Low complexity" evidence="2">
    <location>
        <begin position="106"/>
        <end position="120"/>
    </location>
</feature>
<keyword evidence="1" id="KW-0862">Zinc</keyword>
<name>A0AAV6UJ04_9ARAC</name>
<feature type="non-terminal residue" evidence="4">
    <location>
        <position position="220"/>
    </location>
</feature>
<evidence type="ECO:0000313" key="4">
    <source>
        <dbReference type="EMBL" id="KAG8184079.1"/>
    </source>
</evidence>
<dbReference type="PANTHER" id="PTHR15725">
    <property type="entry name" value="ZN-FINGER, C-X8-C-X5-C-X3-H TYPE-CONTAINING"/>
    <property type="match status" value="1"/>
</dbReference>
<keyword evidence="1" id="KW-0479">Metal-binding</keyword>
<dbReference type="PROSITE" id="PS50103">
    <property type="entry name" value="ZF_C3H1"/>
    <property type="match status" value="1"/>
</dbReference>
<comment type="caution">
    <text evidence="4">The sequence shown here is derived from an EMBL/GenBank/DDBJ whole genome shotgun (WGS) entry which is preliminary data.</text>
</comment>
<gene>
    <name evidence="4" type="ORF">JTE90_025390</name>
</gene>
<sequence>MDSQKLDDCYFYYYSSCTKGDDCPYRHCKLALGTEVVCSQWRVGRCFKSNCMYRHMESKINRSAIACYWENQPGGCRKPHCVFYHQKQRSGISYDPGMILPVANGSSSPNLSDPNDPKSPVVSMTPSSPKTSSDLISDPASVPVPRLVLSLDEGEESDTESVSSTPVKAPSDDKSSQGGLSKRNLNSKFAAEPEQNDFVVKTLEQIRMEKIHKESNHYYS</sequence>
<dbReference type="AlphaFoldDB" id="A0AAV6UJ04"/>
<feature type="region of interest" description="Disordered" evidence="2">
    <location>
        <begin position="152"/>
        <end position="196"/>
    </location>
</feature>
<dbReference type="Pfam" id="PF15663">
    <property type="entry name" value="zf-CCCH_3"/>
    <property type="match status" value="1"/>
</dbReference>
<feature type="region of interest" description="Disordered" evidence="2">
    <location>
        <begin position="103"/>
        <end position="140"/>
    </location>
</feature>
<feature type="zinc finger region" description="C3H1-type" evidence="1">
    <location>
        <begin position="3"/>
        <end position="30"/>
    </location>
</feature>
<protein>
    <recommendedName>
        <fullName evidence="3">C3H1-type domain-containing protein</fullName>
    </recommendedName>
</protein>
<dbReference type="GO" id="GO:0008270">
    <property type="term" value="F:zinc ion binding"/>
    <property type="evidence" value="ECO:0007669"/>
    <property type="project" value="UniProtKB-KW"/>
</dbReference>
<dbReference type="PANTHER" id="PTHR15725:SF14">
    <property type="entry name" value="ZINC FINGER CCCH DOMAIN-CONTAINING PROTEIN 11A"/>
    <property type="match status" value="1"/>
</dbReference>
<dbReference type="SMART" id="SM00356">
    <property type="entry name" value="ZnF_C3H1"/>
    <property type="match status" value="3"/>
</dbReference>
<dbReference type="InterPro" id="IPR000571">
    <property type="entry name" value="Znf_CCCH"/>
</dbReference>
<evidence type="ECO:0000259" key="3">
    <source>
        <dbReference type="PROSITE" id="PS50103"/>
    </source>
</evidence>
<dbReference type="EMBL" id="JAFNEN010000387">
    <property type="protein sequence ID" value="KAG8184079.1"/>
    <property type="molecule type" value="Genomic_DNA"/>
</dbReference>
<feature type="compositionally biased region" description="Polar residues" evidence="2">
    <location>
        <begin position="122"/>
        <end position="135"/>
    </location>
</feature>
<keyword evidence="5" id="KW-1185">Reference proteome</keyword>
<evidence type="ECO:0000256" key="2">
    <source>
        <dbReference type="SAM" id="MobiDB-lite"/>
    </source>
</evidence>
<dbReference type="Proteomes" id="UP000827092">
    <property type="component" value="Unassembled WGS sequence"/>
</dbReference>
<feature type="compositionally biased region" description="Polar residues" evidence="2">
    <location>
        <begin position="176"/>
        <end position="187"/>
    </location>
</feature>
<dbReference type="Gene3D" id="4.10.1000.10">
    <property type="entry name" value="Zinc finger, CCCH-type"/>
    <property type="match status" value="1"/>
</dbReference>
<proteinExistence type="predicted"/>
<organism evidence="4 5">
    <name type="scientific">Oedothorax gibbosus</name>
    <dbReference type="NCBI Taxonomy" id="931172"/>
    <lineage>
        <taxon>Eukaryota</taxon>
        <taxon>Metazoa</taxon>
        <taxon>Ecdysozoa</taxon>
        <taxon>Arthropoda</taxon>
        <taxon>Chelicerata</taxon>
        <taxon>Arachnida</taxon>
        <taxon>Araneae</taxon>
        <taxon>Araneomorphae</taxon>
        <taxon>Entelegynae</taxon>
        <taxon>Araneoidea</taxon>
        <taxon>Linyphiidae</taxon>
        <taxon>Erigoninae</taxon>
        <taxon>Oedothorax</taxon>
    </lineage>
</organism>
<dbReference type="InterPro" id="IPR041686">
    <property type="entry name" value="Znf-CCCH_3"/>
</dbReference>
<feature type="domain" description="C3H1-type" evidence="3">
    <location>
        <begin position="3"/>
        <end position="30"/>
    </location>
</feature>
<evidence type="ECO:0000256" key="1">
    <source>
        <dbReference type="PROSITE-ProRule" id="PRU00723"/>
    </source>
</evidence>
<reference evidence="4 5" key="1">
    <citation type="journal article" date="2022" name="Nat. Ecol. Evol.">
        <title>A masculinizing supergene underlies an exaggerated male reproductive morph in a spider.</title>
        <authorList>
            <person name="Hendrickx F."/>
            <person name="De Corte Z."/>
            <person name="Sonet G."/>
            <person name="Van Belleghem S.M."/>
            <person name="Kostlbacher S."/>
            <person name="Vangestel C."/>
        </authorList>
    </citation>
    <scope>NUCLEOTIDE SEQUENCE [LARGE SCALE GENOMIC DNA]</scope>
    <source>
        <strain evidence="4">W744_W776</strain>
    </source>
</reference>
<keyword evidence="1" id="KW-0863">Zinc-finger</keyword>
<evidence type="ECO:0000313" key="5">
    <source>
        <dbReference type="Proteomes" id="UP000827092"/>
    </source>
</evidence>